<keyword evidence="1" id="KW-0812">Transmembrane</keyword>
<dbReference type="InterPro" id="IPR058058">
    <property type="entry name" value="CBU_0592-like"/>
</dbReference>
<evidence type="ECO:0000259" key="2">
    <source>
        <dbReference type="Pfam" id="PF26604"/>
    </source>
</evidence>
<feature type="domain" description="CBU-0592-like" evidence="2">
    <location>
        <begin position="10"/>
        <end position="81"/>
    </location>
</feature>
<name>A0A376CN64_9CORY</name>
<accession>A0A376CN64</accession>
<feature type="transmembrane region" description="Helical" evidence="1">
    <location>
        <begin position="59"/>
        <end position="76"/>
    </location>
</feature>
<dbReference type="AlphaFoldDB" id="A0A376CN64"/>
<dbReference type="Proteomes" id="UP000254467">
    <property type="component" value="Unassembled WGS sequence"/>
</dbReference>
<reference evidence="3 4" key="1">
    <citation type="submission" date="2018-06" db="EMBL/GenBank/DDBJ databases">
        <authorList>
            <consortium name="Pathogen Informatics"/>
            <person name="Doyle S."/>
        </authorList>
    </citation>
    <scope>NUCLEOTIDE SEQUENCE [LARGE SCALE GENOMIC DNA]</scope>
    <source>
        <strain evidence="3 4">NCTC11862</strain>
    </source>
</reference>
<dbReference type="Pfam" id="PF26604">
    <property type="entry name" value="CBU_0592"/>
    <property type="match status" value="1"/>
</dbReference>
<dbReference type="NCBIfam" id="NF047864">
    <property type="entry name" value="CBU_0592_membra"/>
    <property type="match status" value="1"/>
</dbReference>
<evidence type="ECO:0000256" key="1">
    <source>
        <dbReference type="SAM" id="Phobius"/>
    </source>
</evidence>
<sequence>MESLTFSTEIGLIAGVCFVIAYGLLNFEVLKSDSPIYQGLNFLGAVGFVYTAISPFNPGLFVTELVWAIVALYGLYKIFTKKKQPETA</sequence>
<gene>
    <name evidence="3" type="ORF">NCTC11862_01534</name>
</gene>
<dbReference type="EMBL" id="UFXQ01000001">
    <property type="protein sequence ID" value="STC69735.1"/>
    <property type="molecule type" value="Genomic_DNA"/>
</dbReference>
<proteinExistence type="predicted"/>
<organism evidence="3 4">
    <name type="scientific">Corynebacterium pilosum</name>
    <dbReference type="NCBI Taxonomy" id="35756"/>
    <lineage>
        <taxon>Bacteria</taxon>
        <taxon>Bacillati</taxon>
        <taxon>Actinomycetota</taxon>
        <taxon>Actinomycetes</taxon>
        <taxon>Mycobacteriales</taxon>
        <taxon>Corynebacteriaceae</taxon>
        <taxon>Corynebacterium</taxon>
    </lineage>
</organism>
<dbReference type="OrthoDB" id="4415810at2"/>
<evidence type="ECO:0000313" key="4">
    <source>
        <dbReference type="Proteomes" id="UP000254467"/>
    </source>
</evidence>
<protein>
    <submittedName>
        <fullName evidence="3">Putative permease</fullName>
    </submittedName>
</protein>
<feature type="transmembrane region" description="Helical" evidence="1">
    <location>
        <begin position="6"/>
        <end position="24"/>
    </location>
</feature>
<keyword evidence="1" id="KW-1133">Transmembrane helix</keyword>
<keyword evidence="4" id="KW-1185">Reference proteome</keyword>
<dbReference type="RefSeq" id="WP_018582576.1">
    <property type="nucleotide sequence ID" value="NZ_UFXQ01000001.1"/>
</dbReference>
<feature type="transmembrane region" description="Helical" evidence="1">
    <location>
        <begin position="36"/>
        <end position="53"/>
    </location>
</feature>
<evidence type="ECO:0000313" key="3">
    <source>
        <dbReference type="EMBL" id="STC69735.1"/>
    </source>
</evidence>
<keyword evidence="1" id="KW-0472">Membrane</keyword>
<dbReference type="STRING" id="35756.GCA_001044155_01996"/>